<feature type="domain" description="ABC transporter" evidence="5">
    <location>
        <begin position="21"/>
        <end position="272"/>
    </location>
</feature>
<protein>
    <submittedName>
        <fullName evidence="6">Peptide ABC transporter ATP-binding protein</fullName>
    </submittedName>
</protein>
<dbReference type="InterPro" id="IPR027417">
    <property type="entry name" value="P-loop_NTPase"/>
</dbReference>
<dbReference type="InterPro" id="IPR003593">
    <property type="entry name" value="AAA+_ATPase"/>
</dbReference>
<keyword evidence="3" id="KW-0547">Nucleotide-binding</keyword>
<dbReference type="SMART" id="SM00382">
    <property type="entry name" value="AAA"/>
    <property type="match status" value="1"/>
</dbReference>
<evidence type="ECO:0000313" key="6">
    <source>
        <dbReference type="EMBL" id="KRV46569.1"/>
    </source>
</evidence>
<dbReference type="Pfam" id="PF08352">
    <property type="entry name" value="oligo_HPY"/>
    <property type="match status" value="1"/>
</dbReference>
<dbReference type="RefSeq" id="WP_051087593.1">
    <property type="nucleotide sequence ID" value="NZ_LLZU01000039.1"/>
</dbReference>
<name>A0A0T6LKQ2_WENVI</name>
<dbReference type="SUPFAM" id="SSF52540">
    <property type="entry name" value="P-loop containing nucleoside triphosphate hydrolases"/>
    <property type="match status" value="1"/>
</dbReference>
<dbReference type="GO" id="GO:0055085">
    <property type="term" value="P:transmembrane transport"/>
    <property type="evidence" value="ECO:0007669"/>
    <property type="project" value="UniProtKB-ARBA"/>
</dbReference>
<dbReference type="Gene3D" id="3.40.50.300">
    <property type="entry name" value="P-loop containing nucleotide triphosphate hydrolases"/>
    <property type="match status" value="1"/>
</dbReference>
<dbReference type="InterPro" id="IPR003439">
    <property type="entry name" value="ABC_transporter-like_ATP-bd"/>
</dbReference>
<dbReference type="Pfam" id="PF00005">
    <property type="entry name" value="ABC_tran"/>
    <property type="match status" value="1"/>
</dbReference>
<dbReference type="GO" id="GO:0005524">
    <property type="term" value="F:ATP binding"/>
    <property type="evidence" value="ECO:0007669"/>
    <property type="project" value="UniProtKB-KW"/>
</dbReference>
<evidence type="ECO:0000256" key="2">
    <source>
        <dbReference type="ARBA" id="ARBA00022448"/>
    </source>
</evidence>
<dbReference type="InterPro" id="IPR017871">
    <property type="entry name" value="ABC_transporter-like_CS"/>
</dbReference>
<evidence type="ECO:0000259" key="5">
    <source>
        <dbReference type="PROSITE" id="PS50893"/>
    </source>
</evidence>
<accession>A0A0T6LKQ2</accession>
<evidence type="ECO:0000256" key="1">
    <source>
        <dbReference type="ARBA" id="ARBA00005417"/>
    </source>
</evidence>
<keyword evidence="7" id="KW-1185">Reference proteome</keyword>
<keyword evidence="2" id="KW-0813">Transport</keyword>
<dbReference type="Proteomes" id="UP000050867">
    <property type="component" value="Unassembled WGS sequence"/>
</dbReference>
<dbReference type="OrthoDB" id="3326974at2"/>
<organism evidence="6 7">
    <name type="scientific">Wenjunlia vitaminophila</name>
    <name type="common">Streptomyces vitaminophilus</name>
    <dbReference type="NCBI Taxonomy" id="76728"/>
    <lineage>
        <taxon>Bacteria</taxon>
        <taxon>Bacillati</taxon>
        <taxon>Actinomycetota</taxon>
        <taxon>Actinomycetes</taxon>
        <taxon>Kitasatosporales</taxon>
        <taxon>Streptomycetaceae</taxon>
        <taxon>Wenjunlia</taxon>
    </lineage>
</organism>
<dbReference type="NCBIfam" id="TIGR01727">
    <property type="entry name" value="oligo_HPY"/>
    <property type="match status" value="1"/>
</dbReference>
<dbReference type="PROSITE" id="PS50893">
    <property type="entry name" value="ABC_TRANSPORTER_2"/>
    <property type="match status" value="1"/>
</dbReference>
<evidence type="ECO:0000313" key="7">
    <source>
        <dbReference type="Proteomes" id="UP000050867"/>
    </source>
</evidence>
<dbReference type="FunFam" id="3.40.50.300:FF:000016">
    <property type="entry name" value="Oligopeptide ABC transporter ATP-binding component"/>
    <property type="match status" value="1"/>
</dbReference>
<gene>
    <name evidence="6" type="ORF">AQ490_11865</name>
</gene>
<dbReference type="GO" id="GO:0015833">
    <property type="term" value="P:peptide transport"/>
    <property type="evidence" value="ECO:0007669"/>
    <property type="project" value="InterPro"/>
</dbReference>
<evidence type="ECO:0000256" key="4">
    <source>
        <dbReference type="ARBA" id="ARBA00022840"/>
    </source>
</evidence>
<evidence type="ECO:0000256" key="3">
    <source>
        <dbReference type="ARBA" id="ARBA00022741"/>
    </source>
</evidence>
<keyword evidence="4 6" id="KW-0067">ATP-binding</keyword>
<dbReference type="InterPro" id="IPR013563">
    <property type="entry name" value="Oligopep_ABC_C"/>
</dbReference>
<dbReference type="PROSITE" id="PS00211">
    <property type="entry name" value="ABC_TRANSPORTER_1"/>
    <property type="match status" value="1"/>
</dbReference>
<dbReference type="PANTHER" id="PTHR43776:SF7">
    <property type="entry name" value="D,D-DIPEPTIDE TRANSPORT ATP-BINDING PROTEIN DDPF-RELATED"/>
    <property type="match status" value="1"/>
</dbReference>
<dbReference type="STRING" id="76728.AQ490_11865"/>
<reference evidence="6 7" key="1">
    <citation type="submission" date="2015-10" db="EMBL/GenBank/DDBJ databases">
        <title>Draft genome sequence of pyrrolomycin-producing Streptomyces vitaminophilus.</title>
        <authorList>
            <person name="Graham D.E."/>
            <person name="Mahan K.M."/>
            <person name="Klingeman D.M."/>
            <person name="Hettich R.L."/>
            <person name="Parry R.J."/>
        </authorList>
    </citation>
    <scope>NUCLEOTIDE SEQUENCE [LARGE SCALE GENOMIC DNA]</scope>
    <source>
        <strain evidence="6 7">ATCC 31673</strain>
    </source>
</reference>
<comment type="similarity">
    <text evidence="1">Belongs to the ABC transporter superfamily.</text>
</comment>
<dbReference type="AlphaFoldDB" id="A0A0T6LKQ2"/>
<dbReference type="PANTHER" id="PTHR43776">
    <property type="entry name" value="TRANSPORT ATP-BINDING PROTEIN"/>
    <property type="match status" value="1"/>
</dbReference>
<dbReference type="GO" id="GO:0016887">
    <property type="term" value="F:ATP hydrolysis activity"/>
    <property type="evidence" value="ECO:0007669"/>
    <property type="project" value="InterPro"/>
</dbReference>
<comment type="caution">
    <text evidence="6">The sequence shown here is derived from an EMBL/GenBank/DDBJ whole genome shotgun (WGS) entry which is preliminary data.</text>
</comment>
<dbReference type="eggNOG" id="COG4608">
    <property type="taxonomic scope" value="Bacteria"/>
</dbReference>
<dbReference type="InterPro" id="IPR050319">
    <property type="entry name" value="ABC_transp_ATP-bind"/>
</dbReference>
<dbReference type="EMBL" id="LLZU01000039">
    <property type="protein sequence ID" value="KRV46569.1"/>
    <property type="molecule type" value="Genomic_DNA"/>
</dbReference>
<proteinExistence type="inferred from homology"/>
<dbReference type="NCBIfam" id="NF008453">
    <property type="entry name" value="PRK11308.1"/>
    <property type="match status" value="1"/>
</dbReference>
<sequence>MTDTPGAPRTAGSSPTSDTVLEVTEVTKHYPVLKGLMRRQVGSVRAVDGVSFTLRAGETLGIVGESGCGKSTLSRLLCGLEKPVSGQVRFRGTDLASLNRAQLRSLRAKIQIVLQDPFTSLDPRMTVDRIISEPLRIHGWGDSRQDRQRRVRELIDMVGLSQEHLRRYPQEFSGGQRQRIGIARALALEPEVLILDEPVSALDISIQAQIVNLLGDLRSALGLSYVFVAHDLSVVRQISTRVAVMYLGRVAEIGPTGNLFDQPQHPYTAALLSSVPSPDPTNPSLDRRIALRGEVPNPADPPSGCSFHTRCWRAQELCTREQPTLTSRNPGPHTTVACHFPVSATSPVPN</sequence>
<dbReference type="CDD" id="cd03257">
    <property type="entry name" value="ABC_NikE_OppD_transporters"/>
    <property type="match status" value="1"/>
</dbReference>